<proteinExistence type="predicted"/>
<evidence type="ECO:0000313" key="3">
    <source>
        <dbReference type="Proteomes" id="UP000268535"/>
    </source>
</evidence>
<accession>A0A4P9WWR7</accession>
<feature type="compositionally biased region" description="Basic and acidic residues" evidence="1">
    <location>
        <begin position="64"/>
        <end position="73"/>
    </location>
</feature>
<organism evidence="2 3">
    <name type="scientific">Caulochytrium protostelioides</name>
    <dbReference type="NCBI Taxonomy" id="1555241"/>
    <lineage>
        <taxon>Eukaryota</taxon>
        <taxon>Fungi</taxon>
        <taxon>Fungi incertae sedis</taxon>
        <taxon>Chytridiomycota</taxon>
        <taxon>Chytridiomycota incertae sedis</taxon>
        <taxon>Chytridiomycetes</taxon>
        <taxon>Caulochytriales</taxon>
        <taxon>Caulochytriaceae</taxon>
        <taxon>Caulochytrium</taxon>
    </lineage>
</organism>
<evidence type="ECO:0000256" key="1">
    <source>
        <dbReference type="SAM" id="MobiDB-lite"/>
    </source>
</evidence>
<name>A0A4P9WWR7_9FUNG</name>
<feature type="compositionally biased region" description="Acidic residues" evidence="1">
    <location>
        <begin position="28"/>
        <end position="52"/>
    </location>
</feature>
<sequence>MTPYHFSLHTTCPVHTKLADAESVNVDSTDDTSDTSDVSTDDTSDVSTDDTSVDSVPAKRRRPGRAEKLKERNNQTETVVKAALLKYLQSKDKRLFRDAIHASVEAFSYRYYIASIALFSVLKRCLNGVEDLMAAELPDLTKLSSYQQLMLGVASARTPDPYVRDYYRAYPLLAARLPTQRHPGDSNMDTFGATKYKTNLSHHFQLSFEITKYVRVFQAASGPTDPQFV</sequence>
<dbReference type="AlphaFoldDB" id="A0A4P9WWR7"/>
<feature type="region of interest" description="Disordered" evidence="1">
    <location>
        <begin position="23"/>
        <end position="73"/>
    </location>
</feature>
<dbReference type="Proteomes" id="UP000268535">
    <property type="component" value="Unassembled WGS sequence"/>
</dbReference>
<evidence type="ECO:0000313" key="2">
    <source>
        <dbReference type="EMBL" id="RKO96638.1"/>
    </source>
</evidence>
<dbReference type="EMBL" id="ML009751">
    <property type="protein sequence ID" value="RKO96638.1"/>
    <property type="molecule type" value="Genomic_DNA"/>
</dbReference>
<gene>
    <name evidence="2" type="ORF">CAUPRSCDRAFT_11674</name>
</gene>
<protein>
    <submittedName>
        <fullName evidence="2">Uncharacterized protein</fullName>
    </submittedName>
</protein>
<reference evidence="3" key="1">
    <citation type="journal article" date="2018" name="Nat. Microbiol.">
        <title>Leveraging single-cell genomics to expand the fungal tree of life.</title>
        <authorList>
            <person name="Ahrendt S.R."/>
            <person name="Quandt C.A."/>
            <person name="Ciobanu D."/>
            <person name="Clum A."/>
            <person name="Salamov A."/>
            <person name="Andreopoulos B."/>
            <person name="Cheng J.F."/>
            <person name="Woyke T."/>
            <person name="Pelin A."/>
            <person name="Henrissat B."/>
            <person name="Reynolds N.K."/>
            <person name="Benny G.L."/>
            <person name="Smith M.E."/>
            <person name="James T.Y."/>
            <person name="Grigoriev I.V."/>
        </authorList>
    </citation>
    <scope>NUCLEOTIDE SEQUENCE [LARGE SCALE GENOMIC DNA]</scope>
    <source>
        <strain evidence="3">ATCC 52028</strain>
    </source>
</reference>